<feature type="domain" description="Nucleotide modification associated" evidence="1">
    <location>
        <begin position="22"/>
        <end position="82"/>
    </location>
</feature>
<reference evidence="2" key="1">
    <citation type="submission" date="2020-02" db="EMBL/GenBank/DDBJ databases">
        <title>Flavobacterium sp. genome.</title>
        <authorList>
            <person name="Jung H.S."/>
            <person name="Baek J.H."/>
            <person name="Jeon C.O."/>
        </authorList>
    </citation>
    <scope>NUCLEOTIDE SEQUENCE</scope>
    <source>
        <strain evidence="2">SE-s28</strain>
    </source>
</reference>
<accession>A0A972FJ69</accession>
<comment type="caution">
    <text evidence="2">The sequence shown here is derived from an EMBL/GenBank/DDBJ whole genome shotgun (WGS) entry which is preliminary data.</text>
</comment>
<evidence type="ECO:0000259" key="1">
    <source>
        <dbReference type="Pfam" id="PF07659"/>
    </source>
</evidence>
<dbReference type="RefSeq" id="WP_169525947.1">
    <property type="nucleotide sequence ID" value="NZ_JAAMPU010000097.1"/>
</dbReference>
<evidence type="ECO:0000313" key="3">
    <source>
        <dbReference type="Proteomes" id="UP000712080"/>
    </source>
</evidence>
<sequence length="181" mass="20529">MTDTSQQYDAVIAGCRALFGNKMTDYGSAWRILRLPSLTDQIFIKAQRIRSLQENAVRMVDEGQSSEFVGIINYAIMALIQIDLGVSDQPDLDTSKALAYYDEKIAATKNLMQAKNHDYSEAWREMRVSSLTDLILQKLLRVKQIEDNKGKTLVSEGIDANYQDMINYAVFALIHLNEQNN</sequence>
<feature type="domain" description="Nucleotide modification associated" evidence="1">
    <location>
        <begin position="115"/>
        <end position="176"/>
    </location>
</feature>
<proteinExistence type="predicted"/>
<keyword evidence="3" id="KW-1185">Reference proteome</keyword>
<dbReference type="EMBL" id="JAAMPU010000097">
    <property type="protein sequence ID" value="NMH26941.1"/>
    <property type="molecule type" value="Genomic_DNA"/>
</dbReference>
<name>A0A972FJ69_9FLAO</name>
<dbReference type="InterPro" id="IPR011630">
    <property type="entry name" value="DUF1599"/>
</dbReference>
<protein>
    <submittedName>
        <fullName evidence="2">DUF1599 domain-containing protein</fullName>
    </submittedName>
</protein>
<dbReference type="AlphaFoldDB" id="A0A972FJ69"/>
<dbReference type="Pfam" id="PF07659">
    <property type="entry name" value="DUF1599"/>
    <property type="match status" value="2"/>
</dbReference>
<organism evidence="2 3">
    <name type="scientific">Flavobacterium silvaticum</name>
    <dbReference type="NCBI Taxonomy" id="1852020"/>
    <lineage>
        <taxon>Bacteria</taxon>
        <taxon>Pseudomonadati</taxon>
        <taxon>Bacteroidota</taxon>
        <taxon>Flavobacteriia</taxon>
        <taxon>Flavobacteriales</taxon>
        <taxon>Flavobacteriaceae</taxon>
        <taxon>Flavobacterium</taxon>
    </lineage>
</organism>
<dbReference type="Proteomes" id="UP000712080">
    <property type="component" value="Unassembled WGS sequence"/>
</dbReference>
<gene>
    <name evidence="2" type="ORF">G6047_02755</name>
</gene>
<evidence type="ECO:0000313" key="2">
    <source>
        <dbReference type="EMBL" id="NMH26941.1"/>
    </source>
</evidence>